<feature type="transmembrane region" description="Helical" evidence="7">
    <location>
        <begin position="191"/>
        <end position="212"/>
    </location>
</feature>
<proteinExistence type="predicted"/>
<dbReference type="AlphaFoldDB" id="A0A0E0GB27"/>
<keyword evidence="10" id="KW-1185">Reference proteome</keyword>
<sequence length="383" mass="41000">MAHAAFDAEAGAAAKPPAADAGAAFVLESKGTWWHAGFHLTTAIVGPTVLTLPYALRGMGWALGLTVLTAVGAVTFYEYSLMSRVLEHCEARGRRHIRFRELAADVLGSGWMFYFVVIVQTAINTGVSIGTILLAADCLEDYTLSSSKSEQTFNAFLSISILASVYGNGILPEIQATLAPPAAGKMMKALVLCYSVIAFAFYIPSITGYWAFGSHVQSNVLKSLMPDTGPALAPTWLLGLAVLFVLLQLLAIGLVYSQVAYEIMEKSSADATRGKFSRRNVVPRLLLRTLYLAFCAFMAAMLPFFGDIVGVVGAVGFIPLDFVLPVVMYNIALAPPRRSPMFLANTAIMVVFSGVGAIGAFASIRKLVLDAGQFKLFSNNVVD</sequence>
<organism evidence="9">
    <name type="scientific">Oryza nivara</name>
    <name type="common">Indian wild rice</name>
    <name type="synonym">Oryza sativa f. spontanea</name>
    <dbReference type="NCBI Taxonomy" id="4536"/>
    <lineage>
        <taxon>Eukaryota</taxon>
        <taxon>Viridiplantae</taxon>
        <taxon>Streptophyta</taxon>
        <taxon>Embryophyta</taxon>
        <taxon>Tracheophyta</taxon>
        <taxon>Spermatophyta</taxon>
        <taxon>Magnoliopsida</taxon>
        <taxon>Liliopsida</taxon>
        <taxon>Poales</taxon>
        <taxon>Poaceae</taxon>
        <taxon>BOP clade</taxon>
        <taxon>Oryzoideae</taxon>
        <taxon>Oryzeae</taxon>
        <taxon>Oryzinae</taxon>
        <taxon>Oryza</taxon>
    </lineage>
</organism>
<feature type="transmembrane region" description="Helical" evidence="7">
    <location>
        <begin position="232"/>
        <end position="256"/>
    </location>
</feature>
<evidence type="ECO:0000259" key="8">
    <source>
        <dbReference type="Pfam" id="PF01490"/>
    </source>
</evidence>
<evidence type="ECO:0000313" key="10">
    <source>
        <dbReference type="Proteomes" id="UP000006591"/>
    </source>
</evidence>
<dbReference type="PANTHER" id="PTHR48017">
    <property type="entry name" value="OS05G0424000 PROTEIN-RELATED"/>
    <property type="match status" value="1"/>
</dbReference>
<feature type="domain" description="Amino acid transporter transmembrane" evidence="8">
    <location>
        <begin position="30"/>
        <end position="140"/>
    </location>
</feature>
<evidence type="ECO:0000256" key="5">
    <source>
        <dbReference type="ARBA" id="ARBA00022989"/>
    </source>
</evidence>
<evidence type="ECO:0000256" key="2">
    <source>
        <dbReference type="ARBA" id="ARBA00022448"/>
    </source>
</evidence>
<protein>
    <recommendedName>
        <fullName evidence="8">Amino acid transporter transmembrane domain-containing protein</fullName>
    </recommendedName>
</protein>
<feature type="transmembrane region" description="Helical" evidence="7">
    <location>
        <begin position="285"/>
        <end position="305"/>
    </location>
</feature>
<dbReference type="InterPro" id="IPR013057">
    <property type="entry name" value="AA_transpt_TM"/>
</dbReference>
<keyword evidence="6 7" id="KW-0472">Membrane</keyword>
<accession>A0A0E0GB27</accession>
<feature type="domain" description="Amino acid transporter transmembrane" evidence="8">
    <location>
        <begin position="147"/>
        <end position="364"/>
    </location>
</feature>
<feature type="transmembrane region" description="Helical" evidence="7">
    <location>
        <begin position="59"/>
        <end position="81"/>
    </location>
</feature>
<evidence type="ECO:0000256" key="7">
    <source>
        <dbReference type="SAM" id="Phobius"/>
    </source>
</evidence>
<reference evidence="9" key="2">
    <citation type="submission" date="2018-04" db="EMBL/GenBank/DDBJ databases">
        <title>OnivRS2 (Oryza nivara Reference Sequence Version 2).</title>
        <authorList>
            <person name="Zhang J."/>
            <person name="Kudrna D."/>
            <person name="Lee S."/>
            <person name="Talag J."/>
            <person name="Rajasekar S."/>
            <person name="Welchert J."/>
            <person name="Hsing Y.-I."/>
            <person name="Wing R.A."/>
        </authorList>
    </citation>
    <scope>NUCLEOTIDE SEQUENCE [LARGE SCALE GENOMIC DNA]</scope>
    <source>
        <strain evidence="9">SL10</strain>
    </source>
</reference>
<evidence type="ECO:0000256" key="4">
    <source>
        <dbReference type="ARBA" id="ARBA00022970"/>
    </source>
</evidence>
<feature type="transmembrane region" description="Helical" evidence="7">
    <location>
        <begin position="343"/>
        <end position="364"/>
    </location>
</feature>
<keyword evidence="4" id="KW-0029">Amino-acid transport</keyword>
<dbReference type="Gramene" id="ONIVA02G30080.3">
    <property type="protein sequence ID" value="ONIVA02G30080.3"/>
    <property type="gene ID" value="ONIVA02G30080"/>
</dbReference>
<comment type="subcellular location">
    <subcellularLocation>
        <location evidence="1">Cell membrane</location>
        <topology evidence="1">Multi-pass membrane protein</topology>
    </subcellularLocation>
</comment>
<keyword evidence="5 7" id="KW-1133">Transmembrane helix</keyword>
<evidence type="ECO:0000256" key="3">
    <source>
        <dbReference type="ARBA" id="ARBA00022692"/>
    </source>
</evidence>
<reference evidence="9" key="1">
    <citation type="submission" date="2015-04" db="UniProtKB">
        <authorList>
            <consortium name="EnsemblPlants"/>
        </authorList>
    </citation>
    <scope>IDENTIFICATION</scope>
    <source>
        <strain evidence="9">SL10</strain>
    </source>
</reference>
<dbReference type="Pfam" id="PF01490">
    <property type="entry name" value="Aa_trans"/>
    <property type="match status" value="2"/>
</dbReference>
<dbReference type="EnsemblPlants" id="ONIVA02G30080.3">
    <property type="protein sequence ID" value="ONIVA02G30080.3"/>
    <property type="gene ID" value="ONIVA02G30080"/>
</dbReference>
<feature type="transmembrane region" description="Helical" evidence="7">
    <location>
        <begin position="311"/>
        <end position="331"/>
    </location>
</feature>
<feature type="transmembrane region" description="Helical" evidence="7">
    <location>
        <begin position="153"/>
        <end position="171"/>
    </location>
</feature>
<evidence type="ECO:0000256" key="6">
    <source>
        <dbReference type="ARBA" id="ARBA00023136"/>
    </source>
</evidence>
<keyword evidence="2" id="KW-0813">Transport</keyword>
<name>A0A0E0GB27_ORYNI</name>
<dbReference type="HOGENOM" id="CLU_031160_1_0_1"/>
<dbReference type="GO" id="GO:0006865">
    <property type="term" value="P:amino acid transport"/>
    <property type="evidence" value="ECO:0007669"/>
    <property type="project" value="UniProtKB-KW"/>
</dbReference>
<dbReference type="GO" id="GO:0005886">
    <property type="term" value="C:plasma membrane"/>
    <property type="evidence" value="ECO:0007669"/>
    <property type="project" value="UniProtKB-SubCell"/>
</dbReference>
<evidence type="ECO:0000256" key="1">
    <source>
        <dbReference type="ARBA" id="ARBA00004651"/>
    </source>
</evidence>
<dbReference type="Proteomes" id="UP000006591">
    <property type="component" value="Chromosome 2"/>
</dbReference>
<evidence type="ECO:0000313" key="9">
    <source>
        <dbReference type="EnsemblPlants" id="ONIVA02G30080.3"/>
    </source>
</evidence>
<feature type="transmembrane region" description="Helical" evidence="7">
    <location>
        <begin position="102"/>
        <end position="123"/>
    </location>
</feature>
<keyword evidence="3 7" id="KW-0812">Transmembrane</keyword>